<comment type="caution">
    <text evidence="2">The sequence shown here is derived from an EMBL/GenBank/DDBJ whole genome shotgun (WGS) entry which is preliminary data.</text>
</comment>
<organism evidence="2 3">
    <name type="scientific">Toxocara canis</name>
    <name type="common">Canine roundworm</name>
    <dbReference type="NCBI Taxonomy" id="6265"/>
    <lineage>
        <taxon>Eukaryota</taxon>
        <taxon>Metazoa</taxon>
        <taxon>Ecdysozoa</taxon>
        <taxon>Nematoda</taxon>
        <taxon>Chromadorea</taxon>
        <taxon>Rhabditida</taxon>
        <taxon>Spirurina</taxon>
        <taxon>Ascaridomorpha</taxon>
        <taxon>Ascaridoidea</taxon>
        <taxon>Toxocaridae</taxon>
        <taxon>Toxocara</taxon>
    </lineage>
</organism>
<evidence type="ECO:0000313" key="2">
    <source>
        <dbReference type="EMBL" id="KHN80493.1"/>
    </source>
</evidence>
<evidence type="ECO:0000313" key="3">
    <source>
        <dbReference type="Proteomes" id="UP000031036"/>
    </source>
</evidence>
<feature type="non-terminal residue" evidence="2">
    <location>
        <position position="135"/>
    </location>
</feature>
<dbReference type="AlphaFoldDB" id="A0A0B2VG10"/>
<feature type="transmembrane region" description="Helical" evidence="1">
    <location>
        <begin position="58"/>
        <end position="78"/>
    </location>
</feature>
<accession>A0A0B2VG10</accession>
<keyword evidence="3" id="KW-1185">Reference proteome</keyword>
<evidence type="ECO:0000256" key="1">
    <source>
        <dbReference type="SAM" id="Phobius"/>
    </source>
</evidence>
<keyword evidence="1" id="KW-0472">Membrane</keyword>
<keyword evidence="1" id="KW-1133">Transmembrane helix</keyword>
<name>A0A0B2VG10_TOXCA</name>
<gene>
    <name evidence="2" type="ORF">Tcan_01529</name>
</gene>
<protein>
    <submittedName>
        <fullName evidence="2">Uncharacterized protein</fullName>
    </submittedName>
</protein>
<reference evidence="2 3" key="1">
    <citation type="submission" date="2014-11" db="EMBL/GenBank/DDBJ databases">
        <title>Genetic blueprint of the zoonotic pathogen Toxocara canis.</title>
        <authorList>
            <person name="Zhu X.-Q."/>
            <person name="Korhonen P.K."/>
            <person name="Cai H."/>
            <person name="Young N.D."/>
            <person name="Nejsum P."/>
            <person name="von Samson-Himmelstjerna G."/>
            <person name="Boag P.R."/>
            <person name="Tan P."/>
            <person name="Li Q."/>
            <person name="Min J."/>
            <person name="Yang Y."/>
            <person name="Wang X."/>
            <person name="Fang X."/>
            <person name="Hall R.S."/>
            <person name="Hofmann A."/>
            <person name="Sternberg P.W."/>
            <person name="Jex A.R."/>
            <person name="Gasser R.B."/>
        </authorList>
    </citation>
    <scope>NUCLEOTIDE SEQUENCE [LARGE SCALE GENOMIC DNA]</scope>
    <source>
        <strain evidence="2">PN_DK_2014</strain>
    </source>
</reference>
<sequence length="135" mass="15328">MDDCKTSSHSTHCSFNNAIHVYTHNQNTYAAFELGPRFRPGPLSATFTKRRLYWMRRAARQPVFFFFFSCLSTFGVWARTFPARANEPNSKPPISRALTFNDDPCIISSCERELLSSSKILVPNVSILSRAPSCD</sequence>
<proteinExistence type="predicted"/>
<dbReference type="Proteomes" id="UP000031036">
    <property type="component" value="Unassembled WGS sequence"/>
</dbReference>
<dbReference type="EMBL" id="JPKZ01001740">
    <property type="protein sequence ID" value="KHN80493.1"/>
    <property type="molecule type" value="Genomic_DNA"/>
</dbReference>
<keyword evidence="1" id="KW-0812">Transmembrane</keyword>